<name>A0A9D4MAV8_DREPO</name>
<keyword evidence="2" id="KW-1185">Reference proteome</keyword>
<dbReference type="PANTHER" id="PTHR31751">
    <property type="entry name" value="SI:CH211-108C17.2-RELATED-RELATED"/>
    <property type="match status" value="1"/>
</dbReference>
<sequence>MELEDLKRALSNLSANGLQISDLVTDRHAQVRKFMREEMGQICHWFDAWHMAKGTFYSMDYLCLLQIILFKENLLFIQFFLVHQLTQKKC</sequence>
<proteinExistence type="predicted"/>
<reference evidence="1" key="2">
    <citation type="submission" date="2020-11" db="EMBL/GenBank/DDBJ databases">
        <authorList>
            <person name="McCartney M.A."/>
            <person name="Auch B."/>
            <person name="Kono T."/>
            <person name="Mallez S."/>
            <person name="Becker A."/>
            <person name="Gohl D.M."/>
            <person name="Silverstein K.A.T."/>
            <person name="Koren S."/>
            <person name="Bechman K.B."/>
            <person name="Herman A."/>
            <person name="Abrahante J.E."/>
            <person name="Garbe J."/>
        </authorList>
    </citation>
    <scope>NUCLEOTIDE SEQUENCE</scope>
    <source>
        <strain evidence="1">Duluth1</strain>
        <tissue evidence="1">Whole animal</tissue>
    </source>
</reference>
<accession>A0A9D4MAV8</accession>
<evidence type="ECO:0000313" key="2">
    <source>
        <dbReference type="Proteomes" id="UP000828390"/>
    </source>
</evidence>
<dbReference type="PANTHER" id="PTHR31751:SF42">
    <property type="entry name" value="PROTEIN CBG10204"/>
    <property type="match status" value="1"/>
</dbReference>
<dbReference type="EMBL" id="JAIWYP010000002">
    <property type="protein sequence ID" value="KAH3872860.1"/>
    <property type="molecule type" value="Genomic_DNA"/>
</dbReference>
<protein>
    <submittedName>
        <fullName evidence="1">Uncharacterized protein</fullName>
    </submittedName>
</protein>
<evidence type="ECO:0000313" key="1">
    <source>
        <dbReference type="EMBL" id="KAH3872860.1"/>
    </source>
</evidence>
<comment type="caution">
    <text evidence="1">The sequence shown here is derived from an EMBL/GenBank/DDBJ whole genome shotgun (WGS) entry which is preliminary data.</text>
</comment>
<gene>
    <name evidence="1" type="ORF">DPMN_036083</name>
</gene>
<dbReference type="Proteomes" id="UP000828390">
    <property type="component" value="Unassembled WGS sequence"/>
</dbReference>
<dbReference type="AlphaFoldDB" id="A0A9D4MAV8"/>
<reference evidence="1" key="1">
    <citation type="journal article" date="2019" name="bioRxiv">
        <title>The Genome of the Zebra Mussel, Dreissena polymorpha: A Resource for Invasive Species Research.</title>
        <authorList>
            <person name="McCartney M.A."/>
            <person name="Auch B."/>
            <person name="Kono T."/>
            <person name="Mallez S."/>
            <person name="Zhang Y."/>
            <person name="Obille A."/>
            <person name="Becker A."/>
            <person name="Abrahante J.E."/>
            <person name="Garbe J."/>
            <person name="Badalamenti J.P."/>
            <person name="Herman A."/>
            <person name="Mangelson H."/>
            <person name="Liachko I."/>
            <person name="Sullivan S."/>
            <person name="Sone E.D."/>
            <person name="Koren S."/>
            <person name="Silverstein K.A.T."/>
            <person name="Beckman K.B."/>
            <person name="Gohl D.M."/>
        </authorList>
    </citation>
    <scope>NUCLEOTIDE SEQUENCE</scope>
    <source>
        <strain evidence="1">Duluth1</strain>
        <tissue evidence="1">Whole animal</tissue>
    </source>
</reference>
<organism evidence="1 2">
    <name type="scientific">Dreissena polymorpha</name>
    <name type="common">Zebra mussel</name>
    <name type="synonym">Mytilus polymorpha</name>
    <dbReference type="NCBI Taxonomy" id="45954"/>
    <lineage>
        <taxon>Eukaryota</taxon>
        <taxon>Metazoa</taxon>
        <taxon>Spiralia</taxon>
        <taxon>Lophotrochozoa</taxon>
        <taxon>Mollusca</taxon>
        <taxon>Bivalvia</taxon>
        <taxon>Autobranchia</taxon>
        <taxon>Heteroconchia</taxon>
        <taxon>Euheterodonta</taxon>
        <taxon>Imparidentia</taxon>
        <taxon>Neoheterodontei</taxon>
        <taxon>Myida</taxon>
        <taxon>Dreissenoidea</taxon>
        <taxon>Dreissenidae</taxon>
        <taxon>Dreissena</taxon>
    </lineage>
</organism>